<keyword evidence="2" id="KW-1133">Transmembrane helix</keyword>
<keyword evidence="2" id="KW-0472">Membrane</keyword>
<keyword evidence="2" id="KW-0812">Transmembrane</keyword>
<evidence type="ECO:0000256" key="2">
    <source>
        <dbReference type="SAM" id="Phobius"/>
    </source>
</evidence>
<comment type="caution">
    <text evidence="3">The sequence shown here is derived from an EMBL/GenBank/DDBJ whole genome shotgun (WGS) entry which is preliminary data.</text>
</comment>
<feature type="compositionally biased region" description="Basic and acidic residues" evidence="1">
    <location>
        <begin position="87"/>
        <end position="98"/>
    </location>
</feature>
<feature type="region of interest" description="Disordered" evidence="1">
    <location>
        <begin position="27"/>
        <end position="111"/>
    </location>
</feature>
<dbReference type="EMBL" id="CANHGI010000005">
    <property type="protein sequence ID" value="CAI5450557.1"/>
    <property type="molecule type" value="Genomic_DNA"/>
</dbReference>
<proteinExistence type="predicted"/>
<accession>A0A9P1ISS9</accession>
<sequence length="164" mass="18472">MFAKILLHQIITLFIYLALSPMFCAKKRRGSGNSAQSESRTDVTSSEVTTTTNTCQSPLNLGNLEMKRGKEQKREKMQKSRQPKSKKPAEKSLKKSEKPMNFSKNPNQRLGYSRSLIAMQEAQLSAIFEKGSDSGRQIKDRTVEPEMMTLEKTQTDAANRDGPI</sequence>
<gene>
    <name evidence="3" type="ORF">CAMP_LOCUS13194</name>
</gene>
<keyword evidence="4" id="KW-1185">Reference proteome</keyword>
<feature type="transmembrane region" description="Helical" evidence="2">
    <location>
        <begin position="6"/>
        <end position="25"/>
    </location>
</feature>
<feature type="compositionally biased region" description="Basic and acidic residues" evidence="1">
    <location>
        <begin position="65"/>
        <end position="78"/>
    </location>
</feature>
<feature type="compositionally biased region" description="Basic and acidic residues" evidence="1">
    <location>
        <begin position="132"/>
        <end position="144"/>
    </location>
</feature>
<name>A0A9P1ISS9_9PELO</name>
<protein>
    <submittedName>
        <fullName evidence="3">Uncharacterized protein</fullName>
    </submittedName>
</protein>
<evidence type="ECO:0000313" key="4">
    <source>
        <dbReference type="Proteomes" id="UP001152747"/>
    </source>
</evidence>
<evidence type="ECO:0000256" key="1">
    <source>
        <dbReference type="SAM" id="MobiDB-lite"/>
    </source>
</evidence>
<evidence type="ECO:0000313" key="3">
    <source>
        <dbReference type="EMBL" id="CAI5450557.1"/>
    </source>
</evidence>
<organism evidence="3 4">
    <name type="scientific">Caenorhabditis angaria</name>
    <dbReference type="NCBI Taxonomy" id="860376"/>
    <lineage>
        <taxon>Eukaryota</taxon>
        <taxon>Metazoa</taxon>
        <taxon>Ecdysozoa</taxon>
        <taxon>Nematoda</taxon>
        <taxon>Chromadorea</taxon>
        <taxon>Rhabditida</taxon>
        <taxon>Rhabditina</taxon>
        <taxon>Rhabditomorpha</taxon>
        <taxon>Rhabditoidea</taxon>
        <taxon>Rhabditidae</taxon>
        <taxon>Peloderinae</taxon>
        <taxon>Caenorhabditis</taxon>
    </lineage>
</organism>
<dbReference type="Proteomes" id="UP001152747">
    <property type="component" value="Unassembled WGS sequence"/>
</dbReference>
<feature type="region of interest" description="Disordered" evidence="1">
    <location>
        <begin position="132"/>
        <end position="164"/>
    </location>
</feature>
<reference evidence="3" key="1">
    <citation type="submission" date="2022-11" db="EMBL/GenBank/DDBJ databases">
        <authorList>
            <person name="Kikuchi T."/>
        </authorList>
    </citation>
    <scope>NUCLEOTIDE SEQUENCE</scope>
    <source>
        <strain evidence="3">PS1010</strain>
    </source>
</reference>
<dbReference type="AlphaFoldDB" id="A0A9P1ISS9"/>
<feature type="compositionally biased region" description="Low complexity" evidence="1">
    <location>
        <begin position="42"/>
        <end position="54"/>
    </location>
</feature>